<dbReference type="SUPFAM" id="SSF51905">
    <property type="entry name" value="FAD/NAD(P)-binding domain"/>
    <property type="match status" value="2"/>
</dbReference>
<evidence type="ECO:0000313" key="16">
    <source>
        <dbReference type="EMBL" id="NGO71691.1"/>
    </source>
</evidence>
<evidence type="ECO:0000256" key="1">
    <source>
        <dbReference type="ARBA" id="ARBA00001974"/>
    </source>
</evidence>
<keyword evidence="10" id="KW-0503">Monooxygenase</keyword>
<dbReference type="AlphaFoldDB" id="A0A6G4X4V0"/>
<dbReference type="PANTHER" id="PTHR42802">
    <property type="entry name" value="MONOOXYGENASE"/>
    <property type="match status" value="1"/>
</dbReference>
<dbReference type="InterPro" id="IPR036188">
    <property type="entry name" value="FAD/NAD-bd_sf"/>
</dbReference>
<dbReference type="GO" id="GO:0047091">
    <property type="term" value="F:L-lysine 6-monooxygenase (NADPH) activity"/>
    <property type="evidence" value="ECO:0007669"/>
    <property type="project" value="UniProtKB-EC"/>
</dbReference>
<dbReference type="Proteomes" id="UP000477722">
    <property type="component" value="Unassembled WGS sequence"/>
</dbReference>
<evidence type="ECO:0000256" key="14">
    <source>
        <dbReference type="ARBA" id="ARBA00032738"/>
    </source>
</evidence>
<evidence type="ECO:0000256" key="5">
    <source>
        <dbReference type="ARBA" id="ARBA00016406"/>
    </source>
</evidence>
<comment type="similarity">
    <text evidence="3">Belongs to the lysine N(6)-hydroxylase/L-ornithine N(5)-oxygenase family.</text>
</comment>
<keyword evidence="6" id="KW-0285">Flavoprotein</keyword>
<evidence type="ECO:0000256" key="8">
    <source>
        <dbReference type="ARBA" id="ARBA00022857"/>
    </source>
</evidence>
<evidence type="ECO:0000256" key="11">
    <source>
        <dbReference type="ARBA" id="ARBA00029939"/>
    </source>
</evidence>
<dbReference type="EC" id="1.14.13.59" evidence="4"/>
<evidence type="ECO:0000256" key="2">
    <source>
        <dbReference type="ARBA" id="ARBA00004924"/>
    </source>
</evidence>
<dbReference type="Gene3D" id="3.50.50.60">
    <property type="entry name" value="FAD/NAD(P)-binding domain"/>
    <property type="match status" value="1"/>
</dbReference>
<comment type="caution">
    <text evidence="16">The sequence shown here is derived from an EMBL/GenBank/DDBJ whole genome shotgun (WGS) entry which is preliminary data.</text>
</comment>
<keyword evidence="9" id="KW-0560">Oxidoreductase</keyword>
<evidence type="ECO:0000256" key="10">
    <source>
        <dbReference type="ARBA" id="ARBA00023033"/>
    </source>
</evidence>
<evidence type="ECO:0000256" key="4">
    <source>
        <dbReference type="ARBA" id="ARBA00013076"/>
    </source>
</evidence>
<evidence type="ECO:0000256" key="12">
    <source>
        <dbReference type="ARBA" id="ARBA00031158"/>
    </source>
</evidence>
<sequence length="438" mass="49170">MGTRAQEIYDVVGIGFGPSNLSLAIALEEHGSPVPGRPVTAAFFERQPSFGWHRNMLLPDTTMQVSFLKDLATFRNPVSRFSFVSYLHATGRLAQFVNTQTFFPTRQEFHQYLEWAESGVGYRVSYGSEVLGIRLPERPAAGEPQYVQVEVRDTGGRETRLVNARNVAISTGLVPRMPDGVERDERVWHSSEFLERYRQVDPDELKRVAVVGAGQSAAEITRFLYDSLPHAQVSAIVPSYGYSLADDTPFANQVFDSDAVDDYYFGTDRTREAFWRYHRNTNYSVVDDDVIRALYQRAYDEDVRNTKRLHFLNLTRVSKVARVGNETRVSLESLADDGLRELDLDALVFATGYDSMEPSGLLGDLDRHCLRDASGRHRVERDYRLTTTSELTCGIYLQGGTEHTHGLTSSLLSNIAVRSGEIADSLVQRCSEDASAPD</sequence>
<accession>A0A6G4X4V0</accession>
<dbReference type="PANTHER" id="PTHR42802:SF1">
    <property type="entry name" value="L-ORNITHINE N(5)-MONOOXYGENASE"/>
    <property type="match status" value="1"/>
</dbReference>
<evidence type="ECO:0000256" key="3">
    <source>
        <dbReference type="ARBA" id="ARBA00007588"/>
    </source>
</evidence>
<keyword evidence="17" id="KW-1185">Reference proteome</keyword>
<dbReference type="PRINTS" id="PR00368">
    <property type="entry name" value="FADPNR"/>
</dbReference>
<comment type="pathway">
    <text evidence="2">Siderophore biosynthesis.</text>
</comment>
<dbReference type="InterPro" id="IPR025700">
    <property type="entry name" value="Lys/Orn_oxygenase"/>
</dbReference>
<evidence type="ECO:0000256" key="9">
    <source>
        <dbReference type="ARBA" id="ARBA00023002"/>
    </source>
</evidence>
<reference evidence="16 17" key="1">
    <citation type="submission" date="2020-02" db="EMBL/GenBank/DDBJ databases">
        <title>Whole-genome analyses of novel actinobacteria.</title>
        <authorList>
            <person name="Sahin N."/>
            <person name="Tatar D."/>
        </authorList>
    </citation>
    <scope>NUCLEOTIDE SEQUENCE [LARGE SCALE GENOMIC DNA]</scope>
    <source>
        <strain evidence="16 17">SB3404</strain>
    </source>
</reference>
<dbReference type="EMBL" id="JAAKZZ010000338">
    <property type="protein sequence ID" value="NGO71691.1"/>
    <property type="molecule type" value="Genomic_DNA"/>
</dbReference>
<organism evidence="16 17">
    <name type="scientific">Streptomyces boncukensis</name>
    <dbReference type="NCBI Taxonomy" id="2711219"/>
    <lineage>
        <taxon>Bacteria</taxon>
        <taxon>Bacillati</taxon>
        <taxon>Actinomycetota</taxon>
        <taxon>Actinomycetes</taxon>
        <taxon>Kitasatosporales</taxon>
        <taxon>Streptomycetaceae</taxon>
        <taxon>Streptomyces</taxon>
    </lineage>
</organism>
<name>A0A6G4X4V0_9ACTN</name>
<proteinExistence type="inferred from homology"/>
<comment type="catalytic activity">
    <reaction evidence="15">
        <text>L-lysine + NADPH + O2 = N(6)-hydroxy-L-lysine + NADP(+) + H2O</text>
        <dbReference type="Rhea" id="RHEA:23228"/>
        <dbReference type="ChEBI" id="CHEBI:15377"/>
        <dbReference type="ChEBI" id="CHEBI:15379"/>
        <dbReference type="ChEBI" id="CHEBI:32551"/>
        <dbReference type="ChEBI" id="CHEBI:57783"/>
        <dbReference type="ChEBI" id="CHEBI:57820"/>
        <dbReference type="ChEBI" id="CHEBI:58349"/>
        <dbReference type="EC" id="1.14.13.59"/>
    </reaction>
</comment>
<evidence type="ECO:0000256" key="15">
    <source>
        <dbReference type="ARBA" id="ARBA00048407"/>
    </source>
</evidence>
<dbReference type="RefSeq" id="WP_165301319.1">
    <property type="nucleotide sequence ID" value="NZ_JAAKZZ010000338.1"/>
</dbReference>
<gene>
    <name evidence="16" type="ORF">G5C65_25740</name>
</gene>
<keyword evidence="8" id="KW-0521">NADP</keyword>
<evidence type="ECO:0000313" key="17">
    <source>
        <dbReference type="Proteomes" id="UP000477722"/>
    </source>
</evidence>
<evidence type="ECO:0000256" key="13">
    <source>
        <dbReference type="ARBA" id="ARBA00032493"/>
    </source>
</evidence>
<keyword evidence="7" id="KW-0274">FAD</keyword>
<evidence type="ECO:0000256" key="7">
    <source>
        <dbReference type="ARBA" id="ARBA00022827"/>
    </source>
</evidence>
<dbReference type="Pfam" id="PF13434">
    <property type="entry name" value="Lys_Orn_oxgnase"/>
    <property type="match status" value="1"/>
</dbReference>
<protein>
    <recommendedName>
        <fullName evidence="5">L-lysine N6-monooxygenase MbtG</fullName>
        <ecNumber evidence="4">1.14.13.59</ecNumber>
    </recommendedName>
    <alternativeName>
        <fullName evidence="14">Lysine 6-N-hydroxylase</fullName>
    </alternativeName>
    <alternativeName>
        <fullName evidence="13">Lysine N6-hydroxylase</fullName>
    </alternativeName>
    <alternativeName>
        <fullName evidence="11">Lysine-N-oxygenase</fullName>
    </alternativeName>
    <alternativeName>
        <fullName evidence="12">Mycobactin synthase protein G</fullName>
    </alternativeName>
</protein>
<comment type="cofactor">
    <cofactor evidence="1">
        <name>FAD</name>
        <dbReference type="ChEBI" id="CHEBI:57692"/>
    </cofactor>
</comment>
<evidence type="ECO:0000256" key="6">
    <source>
        <dbReference type="ARBA" id="ARBA00022630"/>
    </source>
</evidence>